<sequence length="252" mass="30556">MSFSRKETAFTQAPREKENTPMSRKSIALALLLQVAALPVLSAQELYASNVGVDVNIHLGNQPRPVVVAPPPAVVVTQPPAVVTQTPYYDDVEEEVEFIYPEALGFYVAVGVPYDLFFYNNSYFMFRDGRWLRSYSSRGRWVPVSYRQLPPPMRRHRIERIREYRTREYVVYQRDRDHYRGRHRTDRGYWKAAQREDKRYEKERRREEKRYDKERRHEEKRYDKEQRREEKHKNDREPRRDDRREGERRGRD</sequence>
<evidence type="ECO:0000256" key="1">
    <source>
        <dbReference type="SAM" id="MobiDB-lite"/>
    </source>
</evidence>
<reference evidence="2 3" key="1">
    <citation type="submission" date="2017-04" db="EMBL/GenBank/DDBJ databases">
        <authorList>
            <consortium name="Geobacter pelophilus Genome Sequencing"/>
            <person name="Aoyagi T."/>
            <person name="Koike H."/>
            <person name="Hori T."/>
        </authorList>
    </citation>
    <scope>NUCLEOTIDE SEQUENCE [LARGE SCALE GENOMIC DNA]</scope>
    <source>
        <strain evidence="2 3">Drf2</strain>
    </source>
</reference>
<dbReference type="EMBL" id="BDQG01000001">
    <property type="protein sequence ID" value="GAW65461.1"/>
    <property type="molecule type" value="Genomic_DNA"/>
</dbReference>
<dbReference type="Proteomes" id="UP000194153">
    <property type="component" value="Unassembled WGS sequence"/>
</dbReference>
<evidence type="ECO:0000313" key="3">
    <source>
        <dbReference type="Proteomes" id="UP000194153"/>
    </source>
</evidence>
<reference evidence="3" key="2">
    <citation type="submission" date="2017-05" db="EMBL/GenBank/DDBJ databases">
        <title>Draft genome sequence of Geobacter pelophilus, a iron(III)-reducing bacteria.</title>
        <authorList>
            <person name="Aoyagi T."/>
            <person name="Koike H."/>
            <person name="Morita T."/>
            <person name="Sato Y."/>
            <person name="Habe H."/>
            <person name="Hori T."/>
        </authorList>
    </citation>
    <scope>NUCLEOTIDE SEQUENCE [LARGE SCALE GENOMIC DNA]</scope>
    <source>
        <strain evidence="3">Drf2</strain>
    </source>
</reference>
<protein>
    <recommendedName>
        <fullName evidence="4">YXWGXW repeat-containing protein</fullName>
    </recommendedName>
</protein>
<evidence type="ECO:0008006" key="4">
    <source>
        <dbReference type="Google" id="ProtNLM"/>
    </source>
</evidence>
<feature type="region of interest" description="Disordered" evidence="1">
    <location>
        <begin position="1"/>
        <end position="21"/>
    </location>
</feature>
<gene>
    <name evidence="2" type="ORF">GPEL0_01f0363</name>
</gene>
<proteinExistence type="predicted"/>
<comment type="caution">
    <text evidence="2">The sequence shown here is derived from an EMBL/GenBank/DDBJ whole genome shotgun (WGS) entry which is preliminary data.</text>
</comment>
<organism evidence="2 3">
    <name type="scientific">Geoanaerobacter pelophilus</name>
    <dbReference type="NCBI Taxonomy" id="60036"/>
    <lineage>
        <taxon>Bacteria</taxon>
        <taxon>Pseudomonadati</taxon>
        <taxon>Thermodesulfobacteriota</taxon>
        <taxon>Desulfuromonadia</taxon>
        <taxon>Geobacterales</taxon>
        <taxon>Geobacteraceae</taxon>
        <taxon>Geoanaerobacter</taxon>
    </lineage>
</organism>
<evidence type="ECO:0000313" key="2">
    <source>
        <dbReference type="EMBL" id="GAW65461.1"/>
    </source>
</evidence>
<feature type="region of interest" description="Disordered" evidence="1">
    <location>
        <begin position="197"/>
        <end position="252"/>
    </location>
</feature>
<feature type="compositionally biased region" description="Basic and acidic residues" evidence="1">
    <location>
        <begin position="1"/>
        <end position="19"/>
    </location>
</feature>
<keyword evidence="3" id="KW-1185">Reference proteome</keyword>
<accession>A0ABQ0MH40</accession>
<name>A0ABQ0MH40_9BACT</name>